<name>A0ABN7AQP5_9HEMI</name>
<feature type="coiled-coil region" evidence="1">
    <location>
        <begin position="35"/>
        <end position="62"/>
    </location>
</feature>
<protein>
    <submittedName>
        <fullName evidence="3">Coiled-coil domain containing 173</fullName>
    </submittedName>
</protein>
<gene>
    <name evidence="3" type="ORF">NTJ_07333</name>
</gene>
<keyword evidence="1" id="KW-0175">Coiled coil</keyword>
<evidence type="ECO:0000256" key="2">
    <source>
        <dbReference type="SAM" id="MobiDB-lite"/>
    </source>
</evidence>
<accession>A0ABN7AQP5</accession>
<dbReference type="PANTHER" id="PTHR28663">
    <property type="entry name" value="COILED-COIL DOMAIN-CONTAINING PROTEIN 173"/>
    <property type="match status" value="1"/>
</dbReference>
<feature type="coiled-coil region" evidence="1">
    <location>
        <begin position="137"/>
        <end position="271"/>
    </location>
</feature>
<evidence type="ECO:0000313" key="3">
    <source>
        <dbReference type="EMBL" id="BES94524.1"/>
    </source>
</evidence>
<dbReference type="InterPro" id="IPR039986">
    <property type="entry name" value="CFAP210"/>
</dbReference>
<reference evidence="3 4" key="1">
    <citation type="submission" date="2023-09" db="EMBL/GenBank/DDBJ databases">
        <title>Nesidiocoris tenuis whole genome shotgun sequence.</title>
        <authorList>
            <person name="Shibata T."/>
            <person name="Shimoda M."/>
            <person name="Kobayashi T."/>
            <person name="Uehara T."/>
        </authorList>
    </citation>
    <scope>NUCLEOTIDE SEQUENCE [LARGE SCALE GENOMIC DNA]</scope>
    <source>
        <strain evidence="3 4">Japan</strain>
    </source>
</reference>
<proteinExistence type="predicted"/>
<organism evidence="3 4">
    <name type="scientific">Nesidiocoris tenuis</name>
    <dbReference type="NCBI Taxonomy" id="355587"/>
    <lineage>
        <taxon>Eukaryota</taxon>
        <taxon>Metazoa</taxon>
        <taxon>Ecdysozoa</taxon>
        <taxon>Arthropoda</taxon>
        <taxon>Hexapoda</taxon>
        <taxon>Insecta</taxon>
        <taxon>Pterygota</taxon>
        <taxon>Neoptera</taxon>
        <taxon>Paraneoptera</taxon>
        <taxon>Hemiptera</taxon>
        <taxon>Heteroptera</taxon>
        <taxon>Panheteroptera</taxon>
        <taxon>Cimicomorpha</taxon>
        <taxon>Miridae</taxon>
        <taxon>Dicyphina</taxon>
        <taxon>Nesidiocoris</taxon>
    </lineage>
</organism>
<evidence type="ECO:0000256" key="1">
    <source>
        <dbReference type="SAM" id="Coils"/>
    </source>
</evidence>
<feature type="region of interest" description="Disordered" evidence="2">
    <location>
        <begin position="512"/>
        <end position="533"/>
    </location>
</feature>
<dbReference type="Proteomes" id="UP001307889">
    <property type="component" value="Chromosome 5"/>
</dbReference>
<dbReference type="EMBL" id="AP028913">
    <property type="protein sequence ID" value="BES94524.1"/>
    <property type="molecule type" value="Genomic_DNA"/>
</dbReference>
<feature type="coiled-coil region" evidence="1">
    <location>
        <begin position="329"/>
        <end position="371"/>
    </location>
</feature>
<sequence length="533" mass="63411">MPRFLSSKPNPNDGKRPVKTVIYTRREWDTILGHLTEREKEVQQAEALAKERDERLQQSKQMAATWDNTLVNLRRKRIALRQEKLENASKARHERYLYFKAEDEKRKEIIRAKAREIFFEMRDSTKTLRSAEKLSEVLRENEKQAEFNKKLKQKEKEEVMIEAEKIWADAEEWKREQEALKGEHSKIREERKQKAIEELEKYRKEKEEKLRAQKEEEIKCLSEMKKEIQQVAENEELEVYRRLKYRADYLREVMENREMTQRKRLAALEEEKEEDLAIRIVNEGKAKLAQMRKEKEREIFLESIKKRERVASLVAAEAKNKKDLEDSILKKAAAEKEKLFKREEEKRKEHAEKLRQERIETHQKYLEEEKRKKMAELELMKWAVLQRFKNIETTASVRETVEKIRHQRYVECRERNAKLIEEHNAKVAKEKQADLDAVRRAAAIWALHDKEFLDIAVKVREECIAAGRPSYPLDVAIADFKKRNGLLKECRGVGFIEAMPIVPGYREMAEKLKKMDASKPSNEKPGGKSVQKS</sequence>
<dbReference type="PANTHER" id="PTHR28663:SF1">
    <property type="entry name" value="CILIA- AND FLAGELLA- ASSOCIATED PROTEIN 210"/>
    <property type="match status" value="1"/>
</dbReference>
<evidence type="ECO:0000313" key="4">
    <source>
        <dbReference type="Proteomes" id="UP001307889"/>
    </source>
</evidence>
<feature type="compositionally biased region" description="Basic and acidic residues" evidence="2">
    <location>
        <begin position="512"/>
        <end position="526"/>
    </location>
</feature>
<keyword evidence="4" id="KW-1185">Reference proteome</keyword>